<dbReference type="EMBL" id="JAHESE010000023">
    <property type="protein sequence ID" value="MBT1710521.1"/>
    <property type="molecule type" value="Genomic_DNA"/>
</dbReference>
<accession>A0AAP2E040</accession>
<dbReference type="PANTHER" id="PTHR43711:SF31">
    <property type="entry name" value="HISTIDINE KINASE"/>
    <property type="match status" value="1"/>
</dbReference>
<keyword evidence="6" id="KW-0902">Two-component regulatory system</keyword>
<gene>
    <name evidence="10" type="ORF">KK062_19915</name>
</gene>
<keyword evidence="8" id="KW-0472">Membrane</keyword>
<dbReference type="Gene3D" id="1.10.287.130">
    <property type="match status" value="1"/>
</dbReference>
<feature type="repeat" description="TPR" evidence="7">
    <location>
        <begin position="255"/>
        <end position="288"/>
    </location>
</feature>
<dbReference type="InterPro" id="IPR005467">
    <property type="entry name" value="His_kinase_dom"/>
</dbReference>
<dbReference type="InterPro" id="IPR003661">
    <property type="entry name" value="HisK_dim/P_dom"/>
</dbReference>
<evidence type="ECO:0000256" key="5">
    <source>
        <dbReference type="ARBA" id="ARBA00022777"/>
    </source>
</evidence>
<keyword evidence="4" id="KW-0808">Transferase</keyword>
<name>A0AAP2E040_9BACT</name>
<keyword evidence="8" id="KW-0812">Transmembrane</keyword>
<dbReference type="SUPFAM" id="SSF55874">
    <property type="entry name" value="ATPase domain of HSP90 chaperone/DNA topoisomerase II/histidine kinase"/>
    <property type="match status" value="1"/>
</dbReference>
<protein>
    <recommendedName>
        <fullName evidence="2">histidine kinase</fullName>
        <ecNumber evidence="2">2.7.13.3</ecNumber>
    </recommendedName>
</protein>
<dbReference type="AlphaFoldDB" id="A0AAP2E040"/>
<evidence type="ECO:0000256" key="6">
    <source>
        <dbReference type="ARBA" id="ARBA00023012"/>
    </source>
</evidence>
<evidence type="ECO:0000256" key="4">
    <source>
        <dbReference type="ARBA" id="ARBA00022679"/>
    </source>
</evidence>
<dbReference type="PRINTS" id="PR00344">
    <property type="entry name" value="BCTRLSENSOR"/>
</dbReference>
<organism evidence="10 11">
    <name type="scientific">Dawidia cretensis</name>
    <dbReference type="NCBI Taxonomy" id="2782350"/>
    <lineage>
        <taxon>Bacteria</taxon>
        <taxon>Pseudomonadati</taxon>
        <taxon>Bacteroidota</taxon>
        <taxon>Cytophagia</taxon>
        <taxon>Cytophagales</taxon>
        <taxon>Chryseotaleaceae</taxon>
        <taxon>Dawidia</taxon>
    </lineage>
</organism>
<dbReference type="PANTHER" id="PTHR43711">
    <property type="entry name" value="TWO-COMPONENT HISTIDINE KINASE"/>
    <property type="match status" value="1"/>
</dbReference>
<dbReference type="InterPro" id="IPR011990">
    <property type="entry name" value="TPR-like_helical_dom_sf"/>
</dbReference>
<feature type="repeat" description="TPR" evidence="7">
    <location>
        <begin position="175"/>
        <end position="208"/>
    </location>
</feature>
<dbReference type="SUPFAM" id="SSF47384">
    <property type="entry name" value="Homodimeric domain of signal transducing histidine kinase"/>
    <property type="match status" value="1"/>
</dbReference>
<evidence type="ECO:0000259" key="9">
    <source>
        <dbReference type="PROSITE" id="PS50109"/>
    </source>
</evidence>
<dbReference type="CDD" id="cd00075">
    <property type="entry name" value="HATPase"/>
    <property type="match status" value="1"/>
</dbReference>
<keyword evidence="5 10" id="KW-0418">Kinase</keyword>
<dbReference type="InterPro" id="IPR004358">
    <property type="entry name" value="Sig_transdc_His_kin-like_C"/>
</dbReference>
<keyword evidence="3" id="KW-0597">Phosphoprotein</keyword>
<dbReference type="Pfam" id="PF00512">
    <property type="entry name" value="HisKA"/>
    <property type="match status" value="1"/>
</dbReference>
<sequence length="650" mass="73478">MLFCCTKAHSQDINADLTWYDSFPEAGEKVQAERLLKEADTRFQQARQTGDAAGQAKALTETGLIYLSYYDFQAFDFFEQALTLEDSLGLDQRKLFTYLAMARASEMTGDYQNSLERLMLVLQMSTAFNNPHLEARIRIELGKVYTAMGNHDQASQNFEQVIHKADDLGQTKVVAQAMFYLGRLYASMNNYQEALKRHKEALTVWRALGDRKNEAISLNDIGELYTLTRNDDRTLANHMAALKIRQGLKDKSGIAQSYNNIGMLYLRQKQYEKAIANLLPALDAAREVEALRELSSSYESLRDCYTELGDHQQALKYSNLLLALNDMMQPERTDRRPSETDTKLRKEQIKNLKQESLLRAQQLQQQEERQLYLYAFIALAGVIILLVLYQYMIKRRTNRMLEQTNTTIQQQNLALQDLNATKDKFFSIISHDLKGPLNSLTSFSGLLINHTDSLSKDEIRMLAQDLDKSVKNLFALLENLLEWSRSQTGNIEFKPEVFDIATVMEENKALLTAQAQAKKIEIAYKSEGVRIVNAHKNSVTTVVRNLLSNAIKFTPEGGSIWLTAEARQGQIQVAIADNGVGMSSEVVQKLFRIDTKHSTKGTANEKGTGLGLILCKDFIEKNGGRLWVESEPGKGSVFVFTLPQPLGSVV</sequence>
<evidence type="ECO:0000313" key="11">
    <source>
        <dbReference type="Proteomes" id="UP001319080"/>
    </source>
</evidence>
<feature type="domain" description="Histidine kinase" evidence="9">
    <location>
        <begin position="428"/>
        <end position="646"/>
    </location>
</feature>
<dbReference type="SUPFAM" id="SSF48452">
    <property type="entry name" value="TPR-like"/>
    <property type="match status" value="1"/>
</dbReference>
<dbReference type="RefSeq" id="WP_254086094.1">
    <property type="nucleotide sequence ID" value="NZ_JAHESE010000023.1"/>
</dbReference>
<dbReference type="InterPro" id="IPR003594">
    <property type="entry name" value="HATPase_dom"/>
</dbReference>
<evidence type="ECO:0000256" key="1">
    <source>
        <dbReference type="ARBA" id="ARBA00000085"/>
    </source>
</evidence>
<evidence type="ECO:0000256" key="3">
    <source>
        <dbReference type="ARBA" id="ARBA00022553"/>
    </source>
</evidence>
<dbReference type="InterPro" id="IPR036097">
    <property type="entry name" value="HisK_dim/P_sf"/>
</dbReference>
<dbReference type="FunFam" id="3.30.565.10:FF:000006">
    <property type="entry name" value="Sensor histidine kinase WalK"/>
    <property type="match status" value="1"/>
</dbReference>
<dbReference type="Gene3D" id="1.25.40.10">
    <property type="entry name" value="Tetratricopeptide repeat domain"/>
    <property type="match status" value="2"/>
</dbReference>
<dbReference type="PROSITE" id="PS50005">
    <property type="entry name" value="TPR"/>
    <property type="match status" value="3"/>
</dbReference>
<dbReference type="SMART" id="SM00387">
    <property type="entry name" value="HATPase_c"/>
    <property type="match status" value="1"/>
</dbReference>
<dbReference type="PROSITE" id="PS50109">
    <property type="entry name" value="HIS_KIN"/>
    <property type="match status" value="1"/>
</dbReference>
<keyword evidence="11" id="KW-1185">Reference proteome</keyword>
<dbReference type="Pfam" id="PF13424">
    <property type="entry name" value="TPR_12"/>
    <property type="match status" value="3"/>
</dbReference>
<dbReference type="SMART" id="SM00388">
    <property type="entry name" value="HisKA"/>
    <property type="match status" value="1"/>
</dbReference>
<evidence type="ECO:0000256" key="7">
    <source>
        <dbReference type="PROSITE-ProRule" id="PRU00339"/>
    </source>
</evidence>
<dbReference type="InterPro" id="IPR019734">
    <property type="entry name" value="TPR_rpt"/>
</dbReference>
<evidence type="ECO:0000256" key="2">
    <source>
        <dbReference type="ARBA" id="ARBA00012438"/>
    </source>
</evidence>
<comment type="caution">
    <text evidence="10">The sequence shown here is derived from an EMBL/GenBank/DDBJ whole genome shotgun (WGS) entry which is preliminary data.</text>
</comment>
<feature type="repeat" description="TPR" evidence="7">
    <location>
        <begin position="135"/>
        <end position="168"/>
    </location>
</feature>
<evidence type="ECO:0000256" key="8">
    <source>
        <dbReference type="SAM" id="Phobius"/>
    </source>
</evidence>
<proteinExistence type="predicted"/>
<dbReference type="InterPro" id="IPR036890">
    <property type="entry name" value="HATPase_C_sf"/>
</dbReference>
<dbReference type="EC" id="2.7.13.3" evidence="2"/>
<dbReference type="Proteomes" id="UP001319080">
    <property type="component" value="Unassembled WGS sequence"/>
</dbReference>
<dbReference type="SMART" id="SM00028">
    <property type="entry name" value="TPR"/>
    <property type="match status" value="6"/>
</dbReference>
<dbReference type="GO" id="GO:0000155">
    <property type="term" value="F:phosphorelay sensor kinase activity"/>
    <property type="evidence" value="ECO:0007669"/>
    <property type="project" value="InterPro"/>
</dbReference>
<keyword evidence="7" id="KW-0802">TPR repeat</keyword>
<feature type="transmembrane region" description="Helical" evidence="8">
    <location>
        <begin position="371"/>
        <end position="391"/>
    </location>
</feature>
<dbReference type="CDD" id="cd00082">
    <property type="entry name" value="HisKA"/>
    <property type="match status" value="1"/>
</dbReference>
<comment type="catalytic activity">
    <reaction evidence="1">
        <text>ATP + protein L-histidine = ADP + protein N-phospho-L-histidine.</text>
        <dbReference type="EC" id="2.7.13.3"/>
    </reaction>
</comment>
<keyword evidence="8" id="KW-1133">Transmembrane helix</keyword>
<reference evidence="10 11" key="1">
    <citation type="submission" date="2021-05" db="EMBL/GenBank/DDBJ databases">
        <title>A Polyphasic approach of four new species of the genus Ohtaekwangia: Ohtaekwangia histidinii sp. nov., Ohtaekwangia cretensis sp. nov., Ohtaekwangia indiensis sp. nov., Ohtaekwangia reichenbachii sp. nov. from diverse environment.</title>
        <authorList>
            <person name="Octaviana S."/>
        </authorList>
    </citation>
    <scope>NUCLEOTIDE SEQUENCE [LARGE SCALE GENOMIC DNA]</scope>
    <source>
        <strain evidence="10 11">PWU5</strain>
    </source>
</reference>
<dbReference type="InterPro" id="IPR050736">
    <property type="entry name" value="Sensor_HK_Regulatory"/>
</dbReference>
<evidence type="ECO:0000313" key="10">
    <source>
        <dbReference type="EMBL" id="MBT1710521.1"/>
    </source>
</evidence>
<dbReference type="Gene3D" id="3.30.565.10">
    <property type="entry name" value="Histidine kinase-like ATPase, C-terminal domain"/>
    <property type="match status" value="1"/>
</dbReference>
<dbReference type="Pfam" id="PF02518">
    <property type="entry name" value="HATPase_c"/>
    <property type="match status" value="1"/>
</dbReference>